<reference evidence="1" key="1">
    <citation type="journal article" date="2010" name="Science">
        <title>Plasticity of animal genome architecture unmasked by rapid evolution of a pelagic tunicate.</title>
        <authorList>
            <person name="Denoeud F."/>
            <person name="Henriet S."/>
            <person name="Mungpakdee S."/>
            <person name="Aury J.M."/>
            <person name="Da Silva C."/>
            <person name="Brinkmann H."/>
            <person name="Mikhaleva J."/>
            <person name="Olsen L.C."/>
            <person name="Jubin C."/>
            <person name="Canestro C."/>
            <person name="Bouquet J.M."/>
            <person name="Danks G."/>
            <person name="Poulain J."/>
            <person name="Campsteijn C."/>
            <person name="Adamski M."/>
            <person name="Cross I."/>
            <person name="Yadetie F."/>
            <person name="Muffato M."/>
            <person name="Louis A."/>
            <person name="Butcher S."/>
            <person name="Tsagkogeorga G."/>
            <person name="Konrad A."/>
            <person name="Singh S."/>
            <person name="Jensen M.F."/>
            <person name="Cong E.H."/>
            <person name="Eikeseth-Otteraa H."/>
            <person name="Noel B."/>
            <person name="Anthouard V."/>
            <person name="Porcel B.M."/>
            <person name="Kachouri-Lafond R."/>
            <person name="Nishino A."/>
            <person name="Ugolini M."/>
            <person name="Chourrout P."/>
            <person name="Nishida H."/>
            <person name="Aasland R."/>
            <person name="Huzurbazar S."/>
            <person name="Westhof E."/>
            <person name="Delsuc F."/>
            <person name="Lehrach H."/>
            <person name="Reinhardt R."/>
            <person name="Weissenbach J."/>
            <person name="Roy S.W."/>
            <person name="Artiguenave F."/>
            <person name="Postlethwait J.H."/>
            <person name="Manak J.R."/>
            <person name="Thompson E.M."/>
            <person name="Jaillon O."/>
            <person name="Du Pasquier L."/>
            <person name="Boudinot P."/>
            <person name="Liberles D.A."/>
            <person name="Volff J.N."/>
            <person name="Philippe H."/>
            <person name="Lenhard B."/>
            <person name="Roest Crollius H."/>
            <person name="Wincker P."/>
            <person name="Chourrout D."/>
        </authorList>
    </citation>
    <scope>NUCLEOTIDE SEQUENCE [LARGE SCALE GENOMIC DNA]</scope>
</reference>
<dbReference type="EMBL" id="FN653420">
    <property type="protein sequence ID" value="CBY15096.1"/>
    <property type="molecule type" value="Genomic_DNA"/>
</dbReference>
<organism evidence="1">
    <name type="scientific">Oikopleura dioica</name>
    <name type="common">Tunicate</name>
    <dbReference type="NCBI Taxonomy" id="34765"/>
    <lineage>
        <taxon>Eukaryota</taxon>
        <taxon>Metazoa</taxon>
        <taxon>Chordata</taxon>
        <taxon>Tunicata</taxon>
        <taxon>Appendicularia</taxon>
        <taxon>Copelata</taxon>
        <taxon>Oikopleuridae</taxon>
        <taxon>Oikopleura</taxon>
    </lineage>
</organism>
<dbReference type="AlphaFoldDB" id="E4XZN4"/>
<dbReference type="InParanoid" id="E4XZN4"/>
<name>E4XZN4_OIKDI</name>
<gene>
    <name evidence="1" type="ORF">GSOID_T00011986001</name>
</gene>
<accession>E4XZN4</accession>
<keyword evidence="2" id="KW-1185">Reference proteome</keyword>
<sequence>MQFSDPNSKNLENLEPRFYDIENLNKTTGRVFTNFDPVNGSETLFRSHRHEVFILKKPEIWNRINETFVFSRQFARNDSITYLGYARICVSDWKETTISLDDQQKINKWNQTYSIQRPNTNSSFIYRLFRRADHECLESNFFDPRTFDDLKLVQEIYNKVDFWSLKLHTFAEKLVFDMEVINDTHLFSKAHQISNNFSFLNDPLKMKELKMVLELKEDYNTLLLGKTKMFGSNFDYTVALGDR</sequence>
<evidence type="ECO:0000313" key="2">
    <source>
        <dbReference type="Proteomes" id="UP000001307"/>
    </source>
</evidence>
<proteinExistence type="predicted"/>
<dbReference type="OrthoDB" id="10628216at2759"/>
<evidence type="ECO:0000313" key="1">
    <source>
        <dbReference type="EMBL" id="CBY15096.1"/>
    </source>
</evidence>
<dbReference type="Proteomes" id="UP000001307">
    <property type="component" value="Unassembled WGS sequence"/>
</dbReference>
<protein>
    <submittedName>
        <fullName evidence="1">Uncharacterized protein</fullName>
    </submittedName>
</protein>